<gene>
    <name evidence="14" type="ORF">GCM10009824_27760</name>
</gene>
<evidence type="ECO:0000256" key="7">
    <source>
        <dbReference type="ARBA" id="ARBA00023122"/>
    </source>
</evidence>
<dbReference type="InterPro" id="IPR016169">
    <property type="entry name" value="FAD-bd_PCMH_sub2"/>
</dbReference>
<keyword evidence="8 10" id="KW-0472">Membrane</keyword>
<organism evidence="14 15">
    <name type="scientific">Kocuria atrinae</name>
    <dbReference type="NCBI Taxonomy" id="592377"/>
    <lineage>
        <taxon>Bacteria</taxon>
        <taxon>Bacillati</taxon>
        <taxon>Actinomycetota</taxon>
        <taxon>Actinomycetes</taxon>
        <taxon>Micrococcales</taxon>
        <taxon>Micrococcaceae</taxon>
        <taxon>Kocuria</taxon>
    </lineage>
</organism>
<comment type="similarity">
    <text evidence="2">Belongs to the UPF0053 family.</text>
</comment>
<dbReference type="InterPro" id="IPR002550">
    <property type="entry name" value="CNNM"/>
</dbReference>
<feature type="compositionally biased region" description="Low complexity" evidence="11">
    <location>
        <begin position="485"/>
        <end position="495"/>
    </location>
</feature>
<proteinExistence type="inferred from homology"/>
<dbReference type="SUPFAM" id="SSF54631">
    <property type="entry name" value="CBS-domain pair"/>
    <property type="match status" value="1"/>
</dbReference>
<keyword evidence="5" id="KW-0677">Repeat</keyword>
<dbReference type="InterPro" id="IPR005170">
    <property type="entry name" value="Transptr-assoc_dom"/>
</dbReference>
<evidence type="ECO:0000259" key="13">
    <source>
        <dbReference type="PROSITE" id="PS51846"/>
    </source>
</evidence>
<evidence type="ECO:0000256" key="8">
    <source>
        <dbReference type="ARBA" id="ARBA00023136"/>
    </source>
</evidence>
<dbReference type="Pfam" id="PF03471">
    <property type="entry name" value="CorC_HlyC"/>
    <property type="match status" value="1"/>
</dbReference>
<dbReference type="PANTHER" id="PTHR43099">
    <property type="entry name" value="UPF0053 PROTEIN YRKA"/>
    <property type="match status" value="1"/>
</dbReference>
<comment type="caution">
    <text evidence="14">The sequence shown here is derived from an EMBL/GenBank/DDBJ whole genome shotgun (WGS) entry which is preliminary data.</text>
</comment>
<dbReference type="Gene3D" id="3.30.465.10">
    <property type="match status" value="1"/>
</dbReference>
<evidence type="ECO:0000313" key="15">
    <source>
        <dbReference type="Proteomes" id="UP001500166"/>
    </source>
</evidence>
<feature type="domain" description="CNNM transmembrane" evidence="13">
    <location>
        <begin position="1"/>
        <end position="203"/>
    </location>
</feature>
<evidence type="ECO:0000256" key="11">
    <source>
        <dbReference type="SAM" id="MobiDB-lite"/>
    </source>
</evidence>
<feature type="domain" description="CBS" evidence="12">
    <location>
        <begin position="222"/>
        <end position="281"/>
    </location>
</feature>
<evidence type="ECO:0000256" key="2">
    <source>
        <dbReference type="ARBA" id="ARBA00006337"/>
    </source>
</evidence>
<keyword evidence="15" id="KW-1185">Reference proteome</keyword>
<dbReference type="InterPro" id="IPR036318">
    <property type="entry name" value="FAD-bd_PCMH-like_sf"/>
</dbReference>
<dbReference type="PANTHER" id="PTHR43099:SF6">
    <property type="entry name" value="UPF0053 PROTEIN RV1842C"/>
    <property type="match status" value="1"/>
</dbReference>
<dbReference type="InterPro" id="IPR044751">
    <property type="entry name" value="Ion_transp-like_CBS"/>
</dbReference>
<dbReference type="SUPFAM" id="SSF56176">
    <property type="entry name" value="FAD-binding/transporter-associated domain-like"/>
    <property type="match status" value="1"/>
</dbReference>
<evidence type="ECO:0000256" key="4">
    <source>
        <dbReference type="ARBA" id="ARBA00022692"/>
    </source>
</evidence>
<dbReference type="SMART" id="SM01091">
    <property type="entry name" value="CorC_HlyC"/>
    <property type="match status" value="1"/>
</dbReference>
<comment type="subcellular location">
    <subcellularLocation>
        <location evidence="1">Cell membrane</location>
        <topology evidence="1">Multi-pass membrane protein</topology>
    </subcellularLocation>
</comment>
<dbReference type="InterPro" id="IPR046342">
    <property type="entry name" value="CBS_dom_sf"/>
</dbReference>
<dbReference type="CDD" id="cd04590">
    <property type="entry name" value="CBS_pair_CorC_HlyC_assoc"/>
    <property type="match status" value="1"/>
</dbReference>
<feature type="domain" description="CBS" evidence="12">
    <location>
        <begin position="287"/>
        <end position="344"/>
    </location>
</feature>
<sequence>MLTAWFVLLAFLLLVAANALFVAVEFSFLTVDRQAIQRAEAEGDKRAVVIERSLKKTSTNLSGAQLGITVSSLVAGFLTGPGIGELLRGGLGWAGMPDAAATGIATTAAFIVATFTQMVFGELVPKNWAIADPMRVTHVVVYPQKIFMVLFGWLVKVLNGAANAVLRFLGFTPTEEVANARTAAELAAVVNRSGREGTLEAGTAELVARSIEFGERTAADVMRPRPRVNFLESDDTVEHMLLTAAETGHSRFPVMGESVDDIVGIVHYTHALAVPFEERSTKRVADIAAPADVVSESMTLDPLMRKLRGKGLQLAIVVDEYGGTAGIVTLEDLIEEIVGEIDDEQDTRVQRFRRTRDGGLVISGLLRPDELGDVLRLDMPEGEESDTLGGLIAEELDRLPRVGDNLTVEATDHAHRDEDDLPTKANIHMEVVRMDQHRVDRILVRREGGDPDARGGSTTSTEWKPPAHRNDPLGGEPRQPETAEEFQAAQAGQQGNPSFRRDDDVSIEDPGEEQQR</sequence>
<evidence type="ECO:0000259" key="12">
    <source>
        <dbReference type="PROSITE" id="PS51371"/>
    </source>
</evidence>
<reference evidence="14 15" key="1">
    <citation type="journal article" date="2019" name="Int. J. Syst. Evol. Microbiol.">
        <title>The Global Catalogue of Microorganisms (GCM) 10K type strain sequencing project: providing services to taxonomists for standard genome sequencing and annotation.</title>
        <authorList>
            <consortium name="The Broad Institute Genomics Platform"/>
            <consortium name="The Broad Institute Genome Sequencing Center for Infectious Disease"/>
            <person name="Wu L."/>
            <person name="Ma J."/>
        </authorList>
    </citation>
    <scope>NUCLEOTIDE SEQUENCE [LARGE SCALE GENOMIC DNA]</scope>
    <source>
        <strain evidence="14 15">JCM 15914</strain>
    </source>
</reference>
<dbReference type="RefSeq" id="WP_344225562.1">
    <property type="nucleotide sequence ID" value="NZ_BAAAQA010000037.1"/>
</dbReference>
<dbReference type="InterPro" id="IPR051676">
    <property type="entry name" value="UPF0053_domain"/>
</dbReference>
<evidence type="ECO:0000256" key="3">
    <source>
        <dbReference type="ARBA" id="ARBA00022475"/>
    </source>
</evidence>
<feature type="region of interest" description="Disordered" evidence="11">
    <location>
        <begin position="445"/>
        <end position="516"/>
    </location>
</feature>
<feature type="compositionally biased region" description="Acidic residues" evidence="11">
    <location>
        <begin position="505"/>
        <end position="516"/>
    </location>
</feature>
<evidence type="ECO:0000256" key="1">
    <source>
        <dbReference type="ARBA" id="ARBA00004651"/>
    </source>
</evidence>
<keyword evidence="7 9" id="KW-0129">CBS domain</keyword>
<dbReference type="Proteomes" id="UP001500166">
    <property type="component" value="Unassembled WGS sequence"/>
</dbReference>
<dbReference type="Pfam" id="PF01595">
    <property type="entry name" value="CNNM"/>
    <property type="match status" value="1"/>
</dbReference>
<keyword evidence="6 10" id="KW-1133">Transmembrane helix</keyword>
<dbReference type="PROSITE" id="PS51846">
    <property type="entry name" value="CNNM"/>
    <property type="match status" value="1"/>
</dbReference>
<dbReference type="InterPro" id="IPR000644">
    <property type="entry name" value="CBS_dom"/>
</dbReference>
<dbReference type="Gene3D" id="3.10.580.10">
    <property type="entry name" value="CBS-domain"/>
    <property type="match status" value="1"/>
</dbReference>
<name>A0ABN2Y9J3_9MICC</name>
<evidence type="ECO:0000256" key="5">
    <source>
        <dbReference type="ARBA" id="ARBA00022737"/>
    </source>
</evidence>
<protein>
    <submittedName>
        <fullName evidence="14">Hemolysin family protein</fullName>
    </submittedName>
</protein>
<dbReference type="PROSITE" id="PS51371">
    <property type="entry name" value="CBS"/>
    <property type="match status" value="2"/>
</dbReference>
<evidence type="ECO:0000256" key="6">
    <source>
        <dbReference type="ARBA" id="ARBA00022989"/>
    </source>
</evidence>
<accession>A0ABN2Y9J3</accession>
<keyword evidence="3" id="KW-1003">Cell membrane</keyword>
<evidence type="ECO:0000256" key="10">
    <source>
        <dbReference type="PROSITE-ProRule" id="PRU01193"/>
    </source>
</evidence>
<keyword evidence="4 10" id="KW-0812">Transmembrane</keyword>
<evidence type="ECO:0000256" key="9">
    <source>
        <dbReference type="PROSITE-ProRule" id="PRU00703"/>
    </source>
</evidence>
<dbReference type="Pfam" id="PF00571">
    <property type="entry name" value="CBS"/>
    <property type="match status" value="2"/>
</dbReference>
<dbReference type="EMBL" id="BAAAQA010000037">
    <property type="protein sequence ID" value="GAA2123747.1"/>
    <property type="molecule type" value="Genomic_DNA"/>
</dbReference>
<evidence type="ECO:0000313" key="14">
    <source>
        <dbReference type="EMBL" id="GAA2123747.1"/>
    </source>
</evidence>